<reference evidence="1 2" key="1">
    <citation type="submission" date="2024-02" db="EMBL/GenBank/DDBJ databases">
        <title>Bacteria isolated from the canopy kelp, Nereocystis luetkeana.</title>
        <authorList>
            <person name="Pfister C.A."/>
            <person name="Younker I.T."/>
            <person name="Light S.H."/>
        </authorList>
    </citation>
    <scope>NUCLEOTIDE SEQUENCE [LARGE SCALE GENOMIC DNA]</scope>
    <source>
        <strain evidence="1 2">TI.2.07</strain>
    </source>
</reference>
<proteinExistence type="predicted"/>
<accession>A0ABU9HCX5</accession>
<dbReference type="RefSeq" id="WP_341628033.1">
    <property type="nucleotide sequence ID" value="NZ_JBAKBA010000020.1"/>
</dbReference>
<evidence type="ECO:0000313" key="1">
    <source>
        <dbReference type="EMBL" id="MEL0659482.1"/>
    </source>
</evidence>
<organism evidence="1 2">
    <name type="scientific">Psychromonas arctica</name>
    <dbReference type="NCBI Taxonomy" id="168275"/>
    <lineage>
        <taxon>Bacteria</taxon>
        <taxon>Pseudomonadati</taxon>
        <taxon>Pseudomonadota</taxon>
        <taxon>Gammaproteobacteria</taxon>
        <taxon>Alteromonadales</taxon>
        <taxon>Psychromonadaceae</taxon>
        <taxon>Psychromonas</taxon>
    </lineage>
</organism>
<dbReference type="EMBL" id="JBAKBA010000020">
    <property type="protein sequence ID" value="MEL0659482.1"/>
    <property type="molecule type" value="Genomic_DNA"/>
</dbReference>
<dbReference type="Proteomes" id="UP001366060">
    <property type="component" value="Unassembled WGS sequence"/>
</dbReference>
<comment type="caution">
    <text evidence="1">The sequence shown here is derived from an EMBL/GenBank/DDBJ whole genome shotgun (WGS) entry which is preliminary data.</text>
</comment>
<evidence type="ECO:0000313" key="2">
    <source>
        <dbReference type="Proteomes" id="UP001366060"/>
    </source>
</evidence>
<name>A0ABU9HCX5_9GAMM</name>
<protein>
    <submittedName>
        <fullName evidence="1">Uncharacterized protein</fullName>
    </submittedName>
</protein>
<gene>
    <name evidence="1" type="ORF">V6255_10075</name>
</gene>
<keyword evidence="2" id="KW-1185">Reference proteome</keyword>
<sequence length="222" mass="25285">MSKYDLDSIFKSIDSFGRALERLPTKLSNVWSQAVQLGWYPTPYMPAKLSSTSLSSQQTLDSRMLKAFEKRYVEEKQYVLDQAGNREHILSVALQLHEQENYIASIPLLLSQSDGIFENYLGLSAFARREDKLRKIETKLSEVFDSDSIAKAYFGQFSSSSQFSENSNCSEDIDKAKAPNRNGILHGDSKHLDYGSYINSCKSICFLSSVLWLAEQYREKKT</sequence>